<name>A0A1H5X4C7_9PSEU</name>
<accession>A0A1H5X4C7</accession>
<dbReference type="Proteomes" id="UP000199690">
    <property type="component" value="Unassembled WGS sequence"/>
</dbReference>
<dbReference type="AlphaFoldDB" id="A0A1H5X4C7"/>
<proteinExistence type="predicted"/>
<evidence type="ECO:0000313" key="3">
    <source>
        <dbReference type="Proteomes" id="UP000199690"/>
    </source>
</evidence>
<reference evidence="3 4" key="2">
    <citation type="submission" date="2016-10" db="EMBL/GenBank/DDBJ databases">
        <authorList>
            <person name="Varghese N."/>
            <person name="Submissions S."/>
        </authorList>
    </citation>
    <scope>NUCLEOTIDE SEQUENCE [LARGE SCALE GENOMIC DNA]</scope>
    <source>
        <strain evidence="4">ATCC 20501</strain>
        <strain evidence="2 3">CGMCC 4.3529</strain>
    </source>
</reference>
<dbReference type="InterPro" id="IPR008972">
    <property type="entry name" value="Cupredoxin"/>
</dbReference>
<sequence length="140" mass="14691">MRTDVDANGFPSHRRRVFGVLFGVVTMLTALCAGASTAAAAQPAPAGGAPGVVTVRMVDFRLEQPDWLPPGRYTFRAINAGGAVHALEISGPGVENARTPVVRSGGAADLTVTLAPGVYDFWCPVGNHRQMGMQLYVRVG</sequence>
<evidence type="ECO:0000313" key="4">
    <source>
        <dbReference type="Proteomes" id="UP000236729"/>
    </source>
</evidence>
<dbReference type="Proteomes" id="UP000236729">
    <property type="component" value="Unassembled WGS sequence"/>
</dbReference>
<accession>A0A1I1VHM8</accession>
<dbReference type="SUPFAM" id="SSF49503">
    <property type="entry name" value="Cupredoxins"/>
    <property type="match status" value="1"/>
</dbReference>
<evidence type="ECO:0000313" key="2">
    <source>
        <dbReference type="EMBL" id="SFD82466.1"/>
    </source>
</evidence>
<organism evidence="1 4">
    <name type="scientific">Saccharopolyspora kobensis</name>
    <dbReference type="NCBI Taxonomy" id="146035"/>
    <lineage>
        <taxon>Bacteria</taxon>
        <taxon>Bacillati</taxon>
        <taxon>Actinomycetota</taxon>
        <taxon>Actinomycetes</taxon>
        <taxon>Pseudonocardiales</taxon>
        <taxon>Pseudonocardiaceae</taxon>
        <taxon>Saccharopolyspora</taxon>
    </lineage>
</organism>
<dbReference type="EMBL" id="FOME01000006">
    <property type="protein sequence ID" value="SFD82466.1"/>
    <property type="molecule type" value="Genomic_DNA"/>
</dbReference>
<dbReference type="Gene3D" id="2.60.40.420">
    <property type="entry name" value="Cupredoxins - blue copper proteins"/>
    <property type="match status" value="1"/>
</dbReference>
<evidence type="ECO:0000313" key="1">
    <source>
        <dbReference type="EMBL" id="SEG06608.1"/>
    </source>
</evidence>
<dbReference type="EMBL" id="FNVB01000002">
    <property type="protein sequence ID" value="SEG06608.1"/>
    <property type="molecule type" value="Genomic_DNA"/>
</dbReference>
<evidence type="ECO:0008006" key="5">
    <source>
        <dbReference type="Google" id="ProtNLM"/>
    </source>
</evidence>
<gene>
    <name evidence="1" type="ORF">SAMN02982929_01399</name>
    <name evidence="2" type="ORF">SAMN05216506_106376</name>
</gene>
<protein>
    <recommendedName>
        <fullName evidence="5">Plastocyanin</fullName>
    </recommendedName>
</protein>
<dbReference type="SMR" id="A0A1H5X4C7"/>
<keyword evidence="3" id="KW-1185">Reference proteome</keyword>
<reference evidence="1" key="1">
    <citation type="submission" date="2016-10" db="EMBL/GenBank/DDBJ databases">
        <authorList>
            <person name="de Groot N.N."/>
        </authorList>
    </citation>
    <scope>NUCLEOTIDE SEQUENCE [LARGE SCALE GENOMIC DNA]</scope>
    <source>
        <strain evidence="1">ATCC 20501</strain>
    </source>
</reference>
<dbReference type="RefSeq" id="WP_235863587.1">
    <property type="nucleotide sequence ID" value="NZ_FNVB01000002.1"/>
</dbReference>